<accession>A0A0R1UA13</accession>
<feature type="short sequence motif" description="Histidine triad motif" evidence="1">
    <location>
        <begin position="109"/>
        <end position="113"/>
    </location>
</feature>
<dbReference type="EMBL" id="AZFM01000014">
    <property type="protein sequence ID" value="KRL90188.1"/>
    <property type="molecule type" value="Genomic_DNA"/>
</dbReference>
<dbReference type="PROSITE" id="PS51084">
    <property type="entry name" value="HIT_2"/>
    <property type="match status" value="1"/>
</dbReference>
<evidence type="ECO:0000313" key="3">
    <source>
        <dbReference type="EMBL" id="KRL90188.1"/>
    </source>
</evidence>
<dbReference type="Pfam" id="PF01230">
    <property type="entry name" value="HIT"/>
    <property type="match status" value="1"/>
</dbReference>
<comment type="caution">
    <text evidence="3">The sequence shown here is derived from an EMBL/GenBank/DDBJ whole genome shotgun (WGS) entry which is preliminary data.</text>
</comment>
<dbReference type="SUPFAM" id="SSF54197">
    <property type="entry name" value="HIT-like"/>
    <property type="match status" value="1"/>
</dbReference>
<evidence type="ECO:0000259" key="2">
    <source>
        <dbReference type="PROSITE" id="PS51084"/>
    </source>
</evidence>
<dbReference type="Gene3D" id="3.30.428.10">
    <property type="entry name" value="HIT-like"/>
    <property type="match status" value="1"/>
</dbReference>
<gene>
    <name evidence="3" type="ORF">FC46_GL000375</name>
</gene>
<feature type="domain" description="HIT" evidence="2">
    <location>
        <begin position="22"/>
        <end position="124"/>
    </location>
</feature>
<evidence type="ECO:0000256" key="1">
    <source>
        <dbReference type="PROSITE-ProRule" id="PRU00464"/>
    </source>
</evidence>
<dbReference type="Proteomes" id="UP000051036">
    <property type="component" value="Unassembled WGS sequence"/>
</dbReference>
<evidence type="ECO:0000313" key="4">
    <source>
        <dbReference type="Proteomes" id="UP000051036"/>
    </source>
</evidence>
<dbReference type="InterPro" id="IPR036265">
    <property type="entry name" value="HIT-like_sf"/>
</dbReference>
<reference evidence="3 4" key="1">
    <citation type="journal article" date="2015" name="Genome Announc.">
        <title>Expanding the biotechnology potential of lactobacilli through comparative genomics of 213 strains and associated genera.</title>
        <authorList>
            <person name="Sun Z."/>
            <person name="Harris H.M."/>
            <person name="McCann A."/>
            <person name="Guo C."/>
            <person name="Argimon S."/>
            <person name="Zhang W."/>
            <person name="Yang X."/>
            <person name="Jeffery I.B."/>
            <person name="Cooney J.C."/>
            <person name="Kagawa T.F."/>
            <person name="Liu W."/>
            <person name="Song Y."/>
            <person name="Salvetti E."/>
            <person name="Wrobel A."/>
            <person name="Rasinkangas P."/>
            <person name="Parkhill J."/>
            <person name="Rea M.C."/>
            <person name="O'Sullivan O."/>
            <person name="Ritari J."/>
            <person name="Douillard F.P."/>
            <person name="Paul Ross R."/>
            <person name="Yang R."/>
            <person name="Briner A.E."/>
            <person name="Felis G.E."/>
            <person name="de Vos W.M."/>
            <person name="Barrangou R."/>
            <person name="Klaenhammer T.R."/>
            <person name="Caufield P.W."/>
            <person name="Cui Y."/>
            <person name="Zhang H."/>
            <person name="O'Toole P.W."/>
        </authorList>
    </citation>
    <scope>NUCLEOTIDE SEQUENCE [LARGE SCALE GENOMIC DNA]</scope>
    <source>
        <strain evidence="3 4">DSM 16043</strain>
    </source>
</reference>
<name>A0A0R1UA13_9LACO</name>
<dbReference type="AlphaFoldDB" id="A0A0R1UA13"/>
<dbReference type="STRING" id="1423763.FC46_GL000375"/>
<organism evidence="3 4">
    <name type="scientific">Lactobacillus kalixensis DSM 16043</name>
    <dbReference type="NCBI Taxonomy" id="1423763"/>
    <lineage>
        <taxon>Bacteria</taxon>
        <taxon>Bacillati</taxon>
        <taxon>Bacillota</taxon>
        <taxon>Bacilli</taxon>
        <taxon>Lactobacillales</taxon>
        <taxon>Lactobacillaceae</taxon>
        <taxon>Lactobacillus</taxon>
    </lineage>
</organism>
<dbReference type="PATRIC" id="fig|1423763.3.peg.380"/>
<proteinExistence type="predicted"/>
<dbReference type="GO" id="GO:0003824">
    <property type="term" value="F:catalytic activity"/>
    <property type="evidence" value="ECO:0007669"/>
    <property type="project" value="InterPro"/>
</dbReference>
<dbReference type="InterPro" id="IPR011146">
    <property type="entry name" value="HIT-like"/>
</dbReference>
<protein>
    <recommendedName>
        <fullName evidence="2">HIT domain-containing protein</fullName>
    </recommendedName>
</protein>
<keyword evidence="4" id="KW-1185">Reference proteome</keyword>
<sequence>MLLKSDLMEWRRAMCLICDRIEMIKKIKNNQNKFFVKELRTGYVVLGDNQHFKGYTLFLYKKHKNELYELDSTEKQSFLEEMSLVGEAVSKSFECEKMNYELLGNGDSHLHWHLFPRVSGDLEEYGYHGKGPVWWYPREKMYSAENVLNDKEIEELKQKLKIELDQMYK</sequence>